<protein>
    <submittedName>
        <fullName evidence="2">PilN domain-containing protein</fullName>
    </submittedName>
</protein>
<evidence type="ECO:0000313" key="2">
    <source>
        <dbReference type="EMBL" id="QTE21141.1"/>
    </source>
</evidence>
<organism evidence="2 3">
    <name type="scientific">Polaribacter cellanae</name>
    <dbReference type="NCBI Taxonomy" id="2818493"/>
    <lineage>
        <taxon>Bacteria</taxon>
        <taxon>Pseudomonadati</taxon>
        <taxon>Bacteroidota</taxon>
        <taxon>Flavobacteriia</taxon>
        <taxon>Flavobacteriales</taxon>
        <taxon>Flavobacteriaceae</taxon>
    </lineage>
</organism>
<dbReference type="Pfam" id="PF05137">
    <property type="entry name" value="PilN"/>
    <property type="match status" value="1"/>
</dbReference>
<reference evidence="2 3" key="1">
    <citation type="submission" date="2021-03" db="EMBL/GenBank/DDBJ databases">
        <title>Complete genome of Polaribacter_sp.SM13.</title>
        <authorList>
            <person name="Jeong S.W."/>
            <person name="Bae J.W."/>
        </authorList>
    </citation>
    <scope>NUCLEOTIDE SEQUENCE [LARGE SCALE GENOMIC DNA]</scope>
    <source>
        <strain evidence="2 3">SM13</strain>
    </source>
</reference>
<dbReference type="Proteomes" id="UP000663920">
    <property type="component" value="Chromosome"/>
</dbReference>
<keyword evidence="1" id="KW-1133">Transmembrane helix</keyword>
<evidence type="ECO:0000313" key="3">
    <source>
        <dbReference type="Proteomes" id="UP000663920"/>
    </source>
</evidence>
<name>A0A975CJP5_9FLAO</name>
<keyword evidence="1" id="KW-0472">Membrane</keyword>
<gene>
    <name evidence="2" type="ORF">J3359_09785</name>
</gene>
<keyword evidence="3" id="KW-1185">Reference proteome</keyword>
<accession>A0A975CJP5</accession>
<dbReference type="InterPro" id="IPR007813">
    <property type="entry name" value="PilN"/>
</dbReference>
<keyword evidence="1" id="KW-0812">Transmembrane</keyword>
<dbReference type="AlphaFoldDB" id="A0A975CJP5"/>
<evidence type="ECO:0000256" key="1">
    <source>
        <dbReference type="SAM" id="Phobius"/>
    </source>
</evidence>
<sequence>MIGKAIIYGNTFSAVEFAEKDKLHILQLKKKKDEFIITRNLEVDNFEELSQELNNLKHLFLVLNNEQVLSKKVISSQKEPITILRTAFPNLSLNDFYYQVHSSETCSFVSIVRKTVVNMLITKFQKAGISIIDFSIGNIGIQSLTSYLDNNKFFTSNAAVHIENNNIKEIEKTEVEKENYSVNDLEVSNTKLLSLAGIISYYTETSLSLISKELKTAYQQKRFFDVGLKLGSGLLLFALIINFMFFSNYRDKVSSLTNDLQLQSTYKKQLNTLLKKVNQKKTLVESIQSGSNTDVSKYLDNLGSSVPNTVLLSKIEYQPLEGVLKSDKEISFKKHTIIVRGNAKENNDFTNWIAFLEKKDWIENISIIAYGKGKKENKLSAFEFLITFKNE</sequence>
<dbReference type="EMBL" id="CP071869">
    <property type="protein sequence ID" value="QTE21141.1"/>
    <property type="molecule type" value="Genomic_DNA"/>
</dbReference>
<dbReference type="RefSeq" id="WP_208076736.1">
    <property type="nucleotide sequence ID" value="NZ_CP071869.1"/>
</dbReference>
<dbReference type="KEGG" id="pcea:J3359_09785"/>
<feature type="transmembrane region" description="Helical" evidence="1">
    <location>
        <begin position="226"/>
        <end position="246"/>
    </location>
</feature>
<proteinExistence type="predicted"/>